<evidence type="ECO:0000313" key="2">
    <source>
        <dbReference type="EMBL" id="KAK6913855.1"/>
    </source>
</evidence>
<evidence type="ECO:0000313" key="3">
    <source>
        <dbReference type="Proteomes" id="UP001370490"/>
    </source>
</evidence>
<accession>A0AAN8UE86</accession>
<sequence>MRRPKIRNQDRINSILPDESILEIFCHIEAKSSRDACALVCKRWRHLELLILVTIRLGASAFPDALAKLLARQFVNVRNIFIDERLPIWLPIQVCKMFLRIFK</sequence>
<dbReference type="FunFam" id="1.20.1280.50:FF:000023">
    <property type="entry name" value="F-box/LRR-repeat protein 4"/>
    <property type="match status" value="1"/>
</dbReference>
<dbReference type="EMBL" id="JBAMMX010000026">
    <property type="protein sequence ID" value="KAK6913855.1"/>
    <property type="molecule type" value="Genomic_DNA"/>
</dbReference>
<name>A0AAN8UE86_9MAGN</name>
<feature type="domain" description="F-box" evidence="1">
    <location>
        <begin position="14"/>
        <end position="47"/>
    </location>
</feature>
<keyword evidence="3" id="KW-1185">Reference proteome</keyword>
<proteinExistence type="predicted"/>
<dbReference type="Pfam" id="PF00646">
    <property type="entry name" value="F-box"/>
    <property type="match status" value="1"/>
</dbReference>
<reference evidence="2 3" key="1">
    <citation type="submission" date="2023-12" db="EMBL/GenBank/DDBJ databases">
        <title>A high-quality genome assembly for Dillenia turbinata (Dilleniales).</title>
        <authorList>
            <person name="Chanderbali A."/>
        </authorList>
    </citation>
    <scope>NUCLEOTIDE SEQUENCE [LARGE SCALE GENOMIC DNA]</scope>
    <source>
        <strain evidence="2">LSX21</strain>
        <tissue evidence="2">Leaf</tissue>
    </source>
</reference>
<dbReference type="SUPFAM" id="SSF81383">
    <property type="entry name" value="F-box domain"/>
    <property type="match status" value="1"/>
</dbReference>
<dbReference type="InterPro" id="IPR036047">
    <property type="entry name" value="F-box-like_dom_sf"/>
</dbReference>
<evidence type="ECO:0000259" key="1">
    <source>
        <dbReference type="Pfam" id="PF00646"/>
    </source>
</evidence>
<comment type="caution">
    <text evidence="2">The sequence shown here is derived from an EMBL/GenBank/DDBJ whole genome shotgun (WGS) entry which is preliminary data.</text>
</comment>
<dbReference type="Gene3D" id="1.20.1280.50">
    <property type="match status" value="1"/>
</dbReference>
<dbReference type="InterPro" id="IPR001810">
    <property type="entry name" value="F-box_dom"/>
</dbReference>
<organism evidence="2 3">
    <name type="scientific">Dillenia turbinata</name>
    <dbReference type="NCBI Taxonomy" id="194707"/>
    <lineage>
        <taxon>Eukaryota</taxon>
        <taxon>Viridiplantae</taxon>
        <taxon>Streptophyta</taxon>
        <taxon>Embryophyta</taxon>
        <taxon>Tracheophyta</taxon>
        <taxon>Spermatophyta</taxon>
        <taxon>Magnoliopsida</taxon>
        <taxon>eudicotyledons</taxon>
        <taxon>Gunneridae</taxon>
        <taxon>Pentapetalae</taxon>
        <taxon>Dilleniales</taxon>
        <taxon>Dilleniaceae</taxon>
        <taxon>Dillenia</taxon>
    </lineage>
</organism>
<protein>
    <submittedName>
        <fullName evidence="2">F-box domain</fullName>
    </submittedName>
</protein>
<gene>
    <name evidence="2" type="ORF">RJ641_021176</name>
</gene>
<dbReference type="Proteomes" id="UP001370490">
    <property type="component" value="Unassembled WGS sequence"/>
</dbReference>
<dbReference type="CDD" id="cd22159">
    <property type="entry name" value="F-box_AtTIR1-like"/>
    <property type="match status" value="1"/>
</dbReference>
<dbReference type="AlphaFoldDB" id="A0AAN8UE86"/>